<feature type="non-terminal residue" evidence="1">
    <location>
        <position position="1"/>
    </location>
</feature>
<dbReference type="Proteomes" id="UP000824201">
    <property type="component" value="Unassembled WGS sequence"/>
</dbReference>
<comment type="caution">
    <text evidence="1">The sequence shown here is derived from an EMBL/GenBank/DDBJ whole genome shotgun (WGS) entry which is preliminary data.</text>
</comment>
<reference evidence="1" key="1">
    <citation type="submission" date="2020-10" db="EMBL/GenBank/DDBJ databases">
        <authorList>
            <person name="Gilroy R."/>
        </authorList>
    </citation>
    <scope>NUCLEOTIDE SEQUENCE</scope>
    <source>
        <strain evidence="1">ChiW13-3771</strain>
    </source>
</reference>
<dbReference type="EMBL" id="DVHN01000066">
    <property type="protein sequence ID" value="HIR88474.1"/>
    <property type="molecule type" value="Genomic_DNA"/>
</dbReference>
<dbReference type="AlphaFoldDB" id="A0A9D1EDU4"/>
<organism evidence="1 2">
    <name type="scientific">Candidatus Fimimorpha faecalis</name>
    <dbReference type="NCBI Taxonomy" id="2840824"/>
    <lineage>
        <taxon>Bacteria</taxon>
        <taxon>Bacillati</taxon>
        <taxon>Bacillota</taxon>
        <taxon>Clostridia</taxon>
        <taxon>Eubacteriales</taxon>
        <taxon>Candidatus Fimimorpha</taxon>
    </lineage>
</organism>
<protein>
    <submittedName>
        <fullName evidence="1">Uncharacterized protein</fullName>
    </submittedName>
</protein>
<reference evidence="1" key="2">
    <citation type="journal article" date="2021" name="PeerJ">
        <title>Extensive microbial diversity within the chicken gut microbiome revealed by metagenomics and culture.</title>
        <authorList>
            <person name="Gilroy R."/>
            <person name="Ravi A."/>
            <person name="Getino M."/>
            <person name="Pursley I."/>
            <person name="Horton D.L."/>
            <person name="Alikhan N.F."/>
            <person name="Baker D."/>
            <person name="Gharbi K."/>
            <person name="Hall N."/>
            <person name="Watson M."/>
            <person name="Adriaenssens E.M."/>
            <person name="Foster-Nyarko E."/>
            <person name="Jarju S."/>
            <person name="Secka A."/>
            <person name="Antonio M."/>
            <person name="Oren A."/>
            <person name="Chaudhuri R.R."/>
            <person name="La Ragione R."/>
            <person name="Hildebrand F."/>
            <person name="Pallen M.J."/>
        </authorList>
    </citation>
    <scope>NUCLEOTIDE SEQUENCE</scope>
    <source>
        <strain evidence="1">ChiW13-3771</strain>
    </source>
</reference>
<gene>
    <name evidence="1" type="ORF">IAC96_05935</name>
</gene>
<evidence type="ECO:0000313" key="1">
    <source>
        <dbReference type="EMBL" id="HIR88474.1"/>
    </source>
</evidence>
<accession>A0A9D1EDU4</accession>
<name>A0A9D1EDU4_9FIRM</name>
<proteinExistence type="predicted"/>
<sequence length="63" mass="7459">YYELGSNYYESIEKCKRIWYINNTKVTGKGGDNDADGKHLYSKEYSMYRVIKTVKKILDDFCC</sequence>
<evidence type="ECO:0000313" key="2">
    <source>
        <dbReference type="Proteomes" id="UP000824201"/>
    </source>
</evidence>